<feature type="compositionally biased region" description="Polar residues" evidence="5">
    <location>
        <begin position="133"/>
        <end position="148"/>
    </location>
</feature>
<comment type="subcellular location">
    <subcellularLocation>
        <location evidence="1">Membrane</location>
        <topology evidence="1">Single-pass membrane protein</topology>
    </subcellularLocation>
</comment>
<dbReference type="GO" id="GO:0016020">
    <property type="term" value="C:membrane"/>
    <property type="evidence" value="ECO:0007669"/>
    <property type="project" value="UniProtKB-SubCell"/>
</dbReference>
<organism evidence="6 7">
    <name type="scientific">Zostera marina</name>
    <name type="common">Eelgrass</name>
    <dbReference type="NCBI Taxonomy" id="29655"/>
    <lineage>
        <taxon>Eukaryota</taxon>
        <taxon>Viridiplantae</taxon>
        <taxon>Streptophyta</taxon>
        <taxon>Embryophyta</taxon>
        <taxon>Tracheophyta</taxon>
        <taxon>Spermatophyta</taxon>
        <taxon>Magnoliopsida</taxon>
        <taxon>Liliopsida</taxon>
        <taxon>Zosteraceae</taxon>
        <taxon>Zostera</taxon>
    </lineage>
</organism>
<evidence type="ECO:0000313" key="6">
    <source>
        <dbReference type="EMBL" id="KMZ58315.1"/>
    </source>
</evidence>
<dbReference type="PANTHER" id="PTHR12883">
    <property type="entry name" value="ADIPOCYTE-SPECIFIC PROTEIN 4-RELATED"/>
    <property type="match status" value="1"/>
</dbReference>
<evidence type="ECO:0000313" key="7">
    <source>
        <dbReference type="Proteomes" id="UP000036987"/>
    </source>
</evidence>
<dbReference type="OMA" id="MHLVRDM"/>
<dbReference type="STRING" id="29655.A0A0K9NQR2"/>
<dbReference type="EMBL" id="LFYR01001962">
    <property type="protein sequence ID" value="KMZ58315.1"/>
    <property type="molecule type" value="Genomic_DNA"/>
</dbReference>
<dbReference type="GO" id="GO:0032469">
    <property type="term" value="P:endoplasmic reticulum calcium ion homeostasis"/>
    <property type="evidence" value="ECO:0007669"/>
    <property type="project" value="InterPro"/>
</dbReference>
<dbReference type="InterPro" id="IPR012879">
    <property type="entry name" value="CCDC47"/>
</dbReference>
<feature type="region of interest" description="Disordered" evidence="5">
    <location>
        <begin position="436"/>
        <end position="490"/>
    </location>
</feature>
<evidence type="ECO:0000256" key="3">
    <source>
        <dbReference type="ARBA" id="ARBA00022989"/>
    </source>
</evidence>
<sequence>MAARGNSPRRWAQAVTVNLLSGRDLIWYIFGVLSILSILTHELSRHSVHAAGADFEGFDFEEDESDDERDHTFTILPPSPPVTTQSHTPESHHGPPKPSDPVTKPSKIEEEWDEDEFEGFSTQIHDDLEDEVNSSTEGSASETPNLDSSIEKKQKKSFPGSYPLEILCVSFLVAFAVNFFTGKKENERIALAWVAKFAGKDAIFEKNFSLLGTGDGMNTPLLLKEGQDVFKFYASGRRYCQRLLATLELKNRHDLISKIVDLVLPKEETITFEVVMNDDAMENIVFAMGKKKLAKSMHKEEFDLQRYAGLMTNAPHGRKWVPEELLVVSESKEIAGDMLNDAVLDQVFGEKAYQKFGKWFISMHFSDQHYGSQKKVLKFKFIIPNQNDMGDMTRLVALVPYYIDLVGRYKLSSQARTKTVASRTKAAQEAYREMQNARQEELQKRKAEKKRLADEASVKLSAEAMRKREEKDRARQMKKGAPKVKMLRSH</sequence>
<feature type="compositionally biased region" description="Basic and acidic residues" evidence="5">
    <location>
        <begin position="464"/>
        <end position="475"/>
    </location>
</feature>
<feature type="compositionally biased region" description="Basic residues" evidence="5">
    <location>
        <begin position="476"/>
        <end position="490"/>
    </location>
</feature>
<dbReference type="GO" id="GO:0005509">
    <property type="term" value="F:calcium ion binding"/>
    <property type="evidence" value="ECO:0000318"/>
    <property type="project" value="GO_Central"/>
</dbReference>
<reference evidence="7" key="1">
    <citation type="journal article" date="2016" name="Nature">
        <title>The genome of the seagrass Zostera marina reveals angiosperm adaptation to the sea.</title>
        <authorList>
            <person name="Olsen J.L."/>
            <person name="Rouze P."/>
            <person name="Verhelst B."/>
            <person name="Lin Y.-C."/>
            <person name="Bayer T."/>
            <person name="Collen J."/>
            <person name="Dattolo E."/>
            <person name="De Paoli E."/>
            <person name="Dittami S."/>
            <person name="Maumus F."/>
            <person name="Michel G."/>
            <person name="Kersting A."/>
            <person name="Lauritano C."/>
            <person name="Lohaus R."/>
            <person name="Toepel M."/>
            <person name="Tonon T."/>
            <person name="Vanneste K."/>
            <person name="Amirebrahimi M."/>
            <person name="Brakel J."/>
            <person name="Bostroem C."/>
            <person name="Chovatia M."/>
            <person name="Grimwood J."/>
            <person name="Jenkins J.W."/>
            <person name="Jueterbock A."/>
            <person name="Mraz A."/>
            <person name="Stam W.T."/>
            <person name="Tice H."/>
            <person name="Bornberg-Bauer E."/>
            <person name="Green P.J."/>
            <person name="Pearson G.A."/>
            <person name="Procaccini G."/>
            <person name="Duarte C.M."/>
            <person name="Schmutz J."/>
            <person name="Reusch T.B.H."/>
            <person name="Van de Peer Y."/>
        </authorList>
    </citation>
    <scope>NUCLEOTIDE SEQUENCE [LARGE SCALE GENOMIC DNA]</scope>
    <source>
        <strain evidence="7">cv. Finnish</strain>
    </source>
</reference>
<evidence type="ECO:0000256" key="2">
    <source>
        <dbReference type="ARBA" id="ARBA00022692"/>
    </source>
</evidence>
<keyword evidence="3" id="KW-1133">Transmembrane helix</keyword>
<dbReference type="GO" id="GO:0005783">
    <property type="term" value="C:endoplasmic reticulum"/>
    <property type="evidence" value="ECO:0000318"/>
    <property type="project" value="GO_Central"/>
</dbReference>
<dbReference type="PANTHER" id="PTHR12883:SF0">
    <property type="entry name" value="PAT COMPLEX SUBUNIT CCDC47"/>
    <property type="match status" value="1"/>
</dbReference>
<keyword evidence="4" id="KW-0472">Membrane</keyword>
<dbReference type="AlphaFoldDB" id="A0A0K9NQR2"/>
<feature type="region of interest" description="Disordered" evidence="5">
    <location>
        <begin position="129"/>
        <end position="152"/>
    </location>
</feature>
<accession>A0A0K9NQR2</accession>
<feature type="region of interest" description="Disordered" evidence="5">
    <location>
        <begin position="62"/>
        <end position="106"/>
    </location>
</feature>
<keyword evidence="2" id="KW-0812">Transmembrane</keyword>
<keyword evidence="7" id="KW-1185">Reference proteome</keyword>
<evidence type="ECO:0000256" key="5">
    <source>
        <dbReference type="SAM" id="MobiDB-lite"/>
    </source>
</evidence>
<evidence type="ECO:0000256" key="1">
    <source>
        <dbReference type="ARBA" id="ARBA00004167"/>
    </source>
</evidence>
<dbReference type="Proteomes" id="UP000036987">
    <property type="component" value="Unassembled WGS sequence"/>
</dbReference>
<dbReference type="OrthoDB" id="10039147at2759"/>
<evidence type="ECO:0000256" key="4">
    <source>
        <dbReference type="ARBA" id="ARBA00023136"/>
    </source>
</evidence>
<protein>
    <submittedName>
        <fullName evidence="6">Putative Coiled-coil domain-containing protein 47</fullName>
    </submittedName>
</protein>
<proteinExistence type="predicted"/>
<dbReference type="Pfam" id="PF07946">
    <property type="entry name" value="CCDC47"/>
    <property type="match status" value="1"/>
</dbReference>
<feature type="compositionally biased region" description="Basic and acidic residues" evidence="5">
    <location>
        <begin position="438"/>
        <end position="457"/>
    </location>
</feature>
<name>A0A0K9NQR2_ZOSMR</name>
<comment type="caution">
    <text evidence="6">The sequence shown here is derived from an EMBL/GenBank/DDBJ whole genome shotgun (WGS) entry which is preliminary data.</text>
</comment>
<gene>
    <name evidence="6" type="ORF">ZOSMA_78G00860</name>
</gene>